<dbReference type="Pfam" id="PF20183">
    <property type="entry name" value="DUF6546"/>
    <property type="match status" value="1"/>
</dbReference>
<reference evidence="2" key="1">
    <citation type="submission" date="2019-01" db="EMBL/GenBank/DDBJ databases">
        <title>Colletotrichum abscissum LGMF1257.</title>
        <authorList>
            <person name="Baroncelli R."/>
        </authorList>
    </citation>
    <scope>NUCLEOTIDE SEQUENCE</scope>
    <source>
        <strain evidence="2">Ca142</strain>
    </source>
</reference>
<comment type="caution">
    <text evidence="2">The sequence shown here is derived from an EMBL/GenBank/DDBJ whole genome shotgun (WGS) entry which is preliminary data.</text>
</comment>
<dbReference type="EMBL" id="SDAQ01000078">
    <property type="protein sequence ID" value="KAI3542334.1"/>
    <property type="molecule type" value="Genomic_DNA"/>
</dbReference>
<organism evidence="2 3">
    <name type="scientific">Colletotrichum abscissum</name>
    <dbReference type="NCBI Taxonomy" id="1671311"/>
    <lineage>
        <taxon>Eukaryota</taxon>
        <taxon>Fungi</taxon>
        <taxon>Dikarya</taxon>
        <taxon>Ascomycota</taxon>
        <taxon>Pezizomycotina</taxon>
        <taxon>Sordariomycetes</taxon>
        <taxon>Hypocreomycetidae</taxon>
        <taxon>Glomerellales</taxon>
        <taxon>Glomerellaceae</taxon>
        <taxon>Colletotrichum</taxon>
        <taxon>Colletotrichum acutatum species complex</taxon>
    </lineage>
</organism>
<evidence type="ECO:0000313" key="3">
    <source>
        <dbReference type="Proteomes" id="UP001056436"/>
    </source>
</evidence>
<gene>
    <name evidence="2" type="ORF">CABS02_10397</name>
</gene>
<feature type="domain" description="DUF6546" evidence="1">
    <location>
        <begin position="304"/>
        <end position="472"/>
    </location>
</feature>
<name>A0A9P9X8C9_9PEZI</name>
<dbReference type="OrthoDB" id="4802432at2759"/>
<accession>A0A9P9X8C9</accession>
<proteinExistence type="predicted"/>
<evidence type="ECO:0000259" key="1">
    <source>
        <dbReference type="Pfam" id="PF20183"/>
    </source>
</evidence>
<keyword evidence="3" id="KW-1185">Reference proteome</keyword>
<dbReference type="AlphaFoldDB" id="A0A9P9X8C9"/>
<protein>
    <recommendedName>
        <fullName evidence="1">DUF6546 domain-containing protein</fullName>
    </recommendedName>
</protein>
<evidence type="ECO:0000313" key="2">
    <source>
        <dbReference type="EMBL" id="KAI3542334.1"/>
    </source>
</evidence>
<dbReference type="InterPro" id="IPR046676">
    <property type="entry name" value="DUF6546"/>
</dbReference>
<dbReference type="Proteomes" id="UP001056436">
    <property type="component" value="Unassembled WGS sequence"/>
</dbReference>
<sequence length="499" mass="57230">MNNNAQHPVLDKPFQTPALELEQSQDLNSPREHENRGPSSRWSIFPQEIRLMILEIIFAMQSKDTPQEKSRLASVSAEWQTFFEKRNFKSLKLERLHDIDKLRDFVGPRRQMYVSQIWLHVSLATYTSEEFCKEEDDEEILHNNGIFDKHFKSLLRTLSKWQLGYGDEDHFGIHLHFFADSPEDDYHPFKGDDDPDEPYDNLEPADLLGARKRLMGNLLDFKNATPTSSLTSLAETGCPVVPRVPVVKKFSVTDVCYRSLSADAIRFLLLSLDNLEIIEYEPWRGIDQIDRSRRDKANMALLESLPPTVKRVKLWEARHDNLHEPSEDPGPNRDIARAAALGCSRLVSFSSLNVLDAAHFLDEVIQLSMPPMMECFDRWSSLEAVALTSPLLDSTLDEAYTQGLLQRAAAAAMHLPNLKVMELWKTWKNDAILFRYEVSGHTVEISHGASWDFKLCQDVLNAWEGVAKHHGNLFFDIQLKVLDILASAIIYDTLRVNSW</sequence>